<dbReference type="PANTHER" id="PTHR35717">
    <property type="entry name" value="OS05G0156200 PROTEIN"/>
    <property type="match status" value="1"/>
</dbReference>
<evidence type="ECO:0000256" key="1">
    <source>
        <dbReference type="SAM" id="MobiDB-lite"/>
    </source>
</evidence>
<dbReference type="Proteomes" id="UP000593562">
    <property type="component" value="Unassembled WGS sequence"/>
</dbReference>
<dbReference type="InParanoid" id="A0A7J7DD10"/>
<evidence type="ECO:0000313" key="4">
    <source>
        <dbReference type="Proteomes" id="UP000593562"/>
    </source>
</evidence>
<feature type="compositionally biased region" description="Polar residues" evidence="1">
    <location>
        <begin position="1"/>
        <end position="10"/>
    </location>
</feature>
<keyword evidence="2" id="KW-0472">Membrane</keyword>
<feature type="region of interest" description="Disordered" evidence="1">
    <location>
        <begin position="1"/>
        <end position="32"/>
    </location>
</feature>
<comment type="caution">
    <text evidence="3">The sequence shown here is derived from an EMBL/GenBank/DDBJ whole genome shotgun (WGS) entry which is preliminary data.</text>
</comment>
<organism evidence="3 4">
    <name type="scientific">Tripterygium wilfordii</name>
    <name type="common">Thunder God vine</name>
    <dbReference type="NCBI Taxonomy" id="458696"/>
    <lineage>
        <taxon>Eukaryota</taxon>
        <taxon>Viridiplantae</taxon>
        <taxon>Streptophyta</taxon>
        <taxon>Embryophyta</taxon>
        <taxon>Tracheophyta</taxon>
        <taxon>Spermatophyta</taxon>
        <taxon>Magnoliopsida</taxon>
        <taxon>eudicotyledons</taxon>
        <taxon>Gunneridae</taxon>
        <taxon>Pentapetalae</taxon>
        <taxon>rosids</taxon>
        <taxon>fabids</taxon>
        <taxon>Celastrales</taxon>
        <taxon>Celastraceae</taxon>
        <taxon>Tripterygium</taxon>
    </lineage>
</organism>
<protein>
    <submittedName>
        <fullName evidence="3">Uncharacterized protein</fullName>
    </submittedName>
</protein>
<keyword evidence="4" id="KW-1185">Reference proteome</keyword>
<reference evidence="3 4" key="1">
    <citation type="journal article" date="2020" name="Nat. Commun.">
        <title>Genome of Tripterygium wilfordii and identification of cytochrome P450 involved in triptolide biosynthesis.</title>
        <authorList>
            <person name="Tu L."/>
            <person name="Su P."/>
            <person name="Zhang Z."/>
            <person name="Gao L."/>
            <person name="Wang J."/>
            <person name="Hu T."/>
            <person name="Zhou J."/>
            <person name="Zhang Y."/>
            <person name="Zhao Y."/>
            <person name="Liu Y."/>
            <person name="Song Y."/>
            <person name="Tong Y."/>
            <person name="Lu Y."/>
            <person name="Yang J."/>
            <person name="Xu C."/>
            <person name="Jia M."/>
            <person name="Peters R.J."/>
            <person name="Huang L."/>
            <person name="Gao W."/>
        </authorList>
    </citation>
    <scope>NUCLEOTIDE SEQUENCE [LARGE SCALE GENOMIC DNA]</scope>
    <source>
        <strain evidence="4">cv. XIE 37</strain>
        <tissue evidence="3">Leaf</tissue>
    </source>
</reference>
<keyword evidence="2" id="KW-0812">Transmembrane</keyword>
<keyword evidence="2" id="KW-1133">Transmembrane helix</keyword>
<accession>A0A7J7DD10</accession>
<name>A0A7J7DD10_TRIWF</name>
<evidence type="ECO:0000313" key="3">
    <source>
        <dbReference type="EMBL" id="KAF5743956.1"/>
    </source>
</evidence>
<sequence>MGTESNPTSKPASAIISTPTSSPSGKRSRDPEDEVYLDNLHSHNRYLTEIDFWSVFGFMAASAFAGAAMGSKA</sequence>
<gene>
    <name evidence="3" type="ORF">HS088_TW08G00544</name>
</gene>
<dbReference type="AlphaFoldDB" id="A0A7J7DD10"/>
<dbReference type="EMBL" id="JAAARO010000008">
    <property type="protein sequence ID" value="KAF5743956.1"/>
    <property type="molecule type" value="Genomic_DNA"/>
</dbReference>
<feature type="transmembrane region" description="Helical" evidence="2">
    <location>
        <begin position="52"/>
        <end position="70"/>
    </location>
</feature>
<proteinExistence type="predicted"/>
<dbReference type="PANTHER" id="PTHR35717:SF1">
    <property type="entry name" value="OS05G0156200 PROTEIN"/>
    <property type="match status" value="1"/>
</dbReference>
<evidence type="ECO:0000256" key="2">
    <source>
        <dbReference type="SAM" id="Phobius"/>
    </source>
</evidence>
<feature type="compositionally biased region" description="Low complexity" evidence="1">
    <location>
        <begin position="11"/>
        <end position="24"/>
    </location>
</feature>